<proteinExistence type="predicted"/>
<accession>A0A7I8VFG3</accession>
<evidence type="ECO:0000313" key="1">
    <source>
        <dbReference type="EMBL" id="CAD5114033.1"/>
    </source>
</evidence>
<organism evidence="1 2">
    <name type="scientific">Dimorphilus gyrociliatus</name>
    <dbReference type="NCBI Taxonomy" id="2664684"/>
    <lineage>
        <taxon>Eukaryota</taxon>
        <taxon>Metazoa</taxon>
        <taxon>Spiralia</taxon>
        <taxon>Lophotrochozoa</taxon>
        <taxon>Annelida</taxon>
        <taxon>Polychaeta</taxon>
        <taxon>Polychaeta incertae sedis</taxon>
        <taxon>Dinophilidae</taxon>
        <taxon>Dimorphilus</taxon>
    </lineage>
</organism>
<dbReference type="AlphaFoldDB" id="A0A7I8VFG3"/>
<dbReference type="EMBL" id="CAJFCJ010000005">
    <property type="protein sequence ID" value="CAD5114033.1"/>
    <property type="molecule type" value="Genomic_DNA"/>
</dbReference>
<gene>
    <name evidence="1" type="ORF">DGYR_LOCUS2926</name>
</gene>
<sequence>MSHLFSDLHVNVLKALFEIKISKGLKLERCLSKDAVYLDTLRIRNDFERHFYEKTIERFNKIQQLREQTFGKCGKIFLQCSIERHSTKCLFRLFGCCTNLGENHRTSYLIEVEVKEQKQITFEYLMSLLDRENITLNVVGISTFGDRDLDFDTRHFPKVDLIVPLSCCLMRDIDKNTFGNSLETLYIYAKRELNIPEPQLSPGHRYYIQELGNYLIQIRDSIDSVITALIKKYMGLIEILINISHVYTEAYRQNKLGYFVENIPNIRQQLTTQNGYFEETLQFLSDENWGMYEELCRTYPWLPFRPPYMNRDRAINLMSFNSPEEFKLTEQYFFSDLSANEQ</sequence>
<name>A0A7I8VFG3_9ANNE</name>
<keyword evidence="2" id="KW-1185">Reference proteome</keyword>
<evidence type="ECO:0000313" key="2">
    <source>
        <dbReference type="Proteomes" id="UP000549394"/>
    </source>
</evidence>
<comment type="caution">
    <text evidence="1">The sequence shown here is derived from an EMBL/GenBank/DDBJ whole genome shotgun (WGS) entry which is preliminary data.</text>
</comment>
<reference evidence="1 2" key="1">
    <citation type="submission" date="2020-08" db="EMBL/GenBank/DDBJ databases">
        <authorList>
            <person name="Hejnol A."/>
        </authorList>
    </citation>
    <scope>NUCLEOTIDE SEQUENCE [LARGE SCALE GENOMIC DNA]</scope>
</reference>
<protein>
    <submittedName>
        <fullName evidence="1">Uncharacterized protein</fullName>
    </submittedName>
</protein>
<dbReference type="Proteomes" id="UP000549394">
    <property type="component" value="Unassembled WGS sequence"/>
</dbReference>